<organism evidence="1 2">
    <name type="scientific">Rhizobium leguminosarum</name>
    <dbReference type="NCBI Taxonomy" id="384"/>
    <lineage>
        <taxon>Bacteria</taxon>
        <taxon>Pseudomonadati</taxon>
        <taxon>Pseudomonadota</taxon>
        <taxon>Alphaproteobacteria</taxon>
        <taxon>Hyphomicrobiales</taxon>
        <taxon>Rhizobiaceae</taxon>
        <taxon>Rhizobium/Agrobacterium group</taxon>
        <taxon>Rhizobium</taxon>
    </lineage>
</organism>
<proteinExistence type="predicted"/>
<gene>
    <name evidence="1" type="ORF">GR257_38745</name>
</gene>
<accession>A0A6B3KBA0</accession>
<dbReference type="RefSeq" id="WP_075226129.1">
    <property type="nucleotide sequence ID" value="NZ_JAAXFN010000009.1"/>
</dbReference>
<evidence type="ECO:0000313" key="2">
    <source>
        <dbReference type="Proteomes" id="UP000471705"/>
    </source>
</evidence>
<dbReference type="Proteomes" id="UP000471705">
    <property type="component" value="Unassembled WGS sequence"/>
</dbReference>
<evidence type="ECO:0000313" key="1">
    <source>
        <dbReference type="EMBL" id="NEK20678.1"/>
    </source>
</evidence>
<comment type="caution">
    <text evidence="1">The sequence shown here is derived from an EMBL/GenBank/DDBJ whole genome shotgun (WGS) entry which is preliminary data.</text>
</comment>
<dbReference type="AlphaFoldDB" id="A0A6B3KBA0"/>
<protein>
    <submittedName>
        <fullName evidence="1">Uncharacterized protein</fullName>
    </submittedName>
</protein>
<reference evidence="1 2" key="1">
    <citation type="submission" date="2019-12" db="EMBL/GenBank/DDBJ databases">
        <title>Rhizobium genotypes associated with high levels of biological nitrogen fixation by grain legumes in a temperate-maritime cropping system.</title>
        <authorList>
            <person name="Maluk M."/>
            <person name="Francesc Ferrando Molina F."/>
            <person name="Lopez Del Egido L."/>
            <person name="Lafos M."/>
            <person name="Langarica-Fuentes A."/>
            <person name="Gebre Yohannes G."/>
            <person name="Young M.W."/>
            <person name="Martin P."/>
            <person name="Gantlett R."/>
            <person name="Kenicer G."/>
            <person name="Hawes C."/>
            <person name="Begg G.S."/>
            <person name="Quilliam R.S."/>
            <person name="Squire G.R."/>
            <person name="Poole P.S."/>
            <person name="Young P.W."/>
            <person name="Iannetta P.M."/>
            <person name="James E.K."/>
        </authorList>
    </citation>
    <scope>NUCLEOTIDE SEQUENCE [LARGE SCALE GENOMIC DNA]</scope>
    <source>
        <strain evidence="1 2">JHI54</strain>
    </source>
</reference>
<name>A0A6B3KBA0_RHILE</name>
<dbReference type="EMBL" id="WUFV01000055">
    <property type="protein sequence ID" value="NEK20678.1"/>
    <property type="molecule type" value="Genomic_DNA"/>
</dbReference>
<sequence length="96" mass="10381">MPLARKIVLHSPLSDEALLTGFVEQCLAEGVSLLAIVGPGANDLEERVDWIVVGDGSDPKRFLCTTSHPDEPLDDVLNLAKAWEADPGDNVEQVFL</sequence>